<dbReference type="AlphaFoldDB" id="A0A6C0KK46"/>
<evidence type="ECO:0000313" key="1">
    <source>
        <dbReference type="EMBL" id="QHU17187.1"/>
    </source>
</evidence>
<sequence>MIQNITVELEEPEEIESANFAFSRYLYVIDDVKSSLLLSILDHSPQEALYWAYELYFSGFKDDAFTTLLNISTSMYSPKVQRFVQQQKDKWDEDPEQYWLLGTAVWHLADRPANITQFVTSFCQDPELIQQIKPITNKRETHIVIVLEKKDVQAYINVETDKPDKLLKHVLKYSPRTHVLQIFEHDHATYDRQTLYDMWSKQWLYYAAKSPLWQRRIDSHGGVIDHTNKTVTFVDPFEEEFHEKYYYDTDEQPRQIVELCLGKPTEQWTWRHFYEHYTN</sequence>
<proteinExistence type="predicted"/>
<dbReference type="EMBL" id="MN740899">
    <property type="protein sequence ID" value="QHU17187.1"/>
    <property type="molecule type" value="Genomic_DNA"/>
</dbReference>
<organism evidence="1">
    <name type="scientific">viral metagenome</name>
    <dbReference type="NCBI Taxonomy" id="1070528"/>
    <lineage>
        <taxon>unclassified sequences</taxon>
        <taxon>metagenomes</taxon>
        <taxon>organismal metagenomes</taxon>
    </lineage>
</organism>
<protein>
    <submittedName>
        <fullName evidence="1">Uncharacterized protein</fullName>
    </submittedName>
</protein>
<reference evidence="1" key="1">
    <citation type="journal article" date="2020" name="Nature">
        <title>Giant virus diversity and host interactions through global metagenomics.</title>
        <authorList>
            <person name="Schulz F."/>
            <person name="Roux S."/>
            <person name="Paez-Espino D."/>
            <person name="Jungbluth S."/>
            <person name="Walsh D.A."/>
            <person name="Denef V.J."/>
            <person name="McMahon K.D."/>
            <person name="Konstantinidis K.T."/>
            <person name="Eloe-Fadrosh E.A."/>
            <person name="Kyrpides N.C."/>
            <person name="Woyke T."/>
        </authorList>
    </citation>
    <scope>NUCLEOTIDE SEQUENCE</scope>
    <source>
        <strain evidence="1">GVMAG-S-3300012000-57</strain>
    </source>
</reference>
<name>A0A6C0KK46_9ZZZZ</name>
<accession>A0A6C0KK46</accession>